<accession>A0A7S3V5T4</accession>
<evidence type="ECO:0008006" key="4">
    <source>
        <dbReference type="Google" id="ProtNLM"/>
    </source>
</evidence>
<organism evidence="3">
    <name type="scientific">Chaetoceros debilis</name>
    <dbReference type="NCBI Taxonomy" id="122233"/>
    <lineage>
        <taxon>Eukaryota</taxon>
        <taxon>Sar</taxon>
        <taxon>Stramenopiles</taxon>
        <taxon>Ochrophyta</taxon>
        <taxon>Bacillariophyta</taxon>
        <taxon>Coscinodiscophyceae</taxon>
        <taxon>Chaetocerotophycidae</taxon>
        <taxon>Chaetocerotales</taxon>
        <taxon>Chaetocerotaceae</taxon>
        <taxon>Chaetoceros</taxon>
    </lineage>
</organism>
<dbReference type="Gene3D" id="3.40.50.150">
    <property type="entry name" value="Vaccinia Virus protein VP39"/>
    <property type="match status" value="1"/>
</dbReference>
<sequence>MQLVSKRALLFLAFPSSRAIQSSSHSLAFIHTPQNSTFTSLNNRAQPSCPFKSKSNTAMNMVTMDSPSAQRNKDPIWQVIQSTILPMLRREDDESPLRVLEIAGGCGVHTEHFVTELAKKNIAVDWYPTDPDPASLQSLKARVDVFQLPNDVTCGDAIKISTPFSLKLGADGVLEDSDESSKIVSDVGSEPLNLIICINMIHISPWDATLGLFKVASEHLKSGGVLMTYGPYKVNGAAVESNMNFDANLKSRNADWGVRDLERVQVVAEDNGLKIVKVQEMPANNLLCIFQK</sequence>
<evidence type="ECO:0000256" key="1">
    <source>
        <dbReference type="ARBA" id="ARBA00008308"/>
    </source>
</evidence>
<dbReference type="InterPro" id="IPR029063">
    <property type="entry name" value="SAM-dependent_MTases_sf"/>
</dbReference>
<dbReference type="AlphaFoldDB" id="A0A7S3V5T4"/>
<dbReference type="PANTHER" id="PTHR20974">
    <property type="entry name" value="UPF0585 PROTEIN CG18661"/>
    <property type="match status" value="1"/>
</dbReference>
<keyword evidence="2" id="KW-0732">Signal</keyword>
<comment type="similarity">
    <text evidence="1">Belongs to the UPF0585 family.</text>
</comment>
<dbReference type="Pfam" id="PF06080">
    <property type="entry name" value="DUF938"/>
    <property type="match status" value="1"/>
</dbReference>
<proteinExistence type="inferred from homology"/>
<evidence type="ECO:0000256" key="2">
    <source>
        <dbReference type="SAM" id="SignalP"/>
    </source>
</evidence>
<dbReference type="SUPFAM" id="SSF53335">
    <property type="entry name" value="S-adenosyl-L-methionine-dependent methyltransferases"/>
    <property type="match status" value="1"/>
</dbReference>
<dbReference type="InterPro" id="IPR010342">
    <property type="entry name" value="DUF938"/>
</dbReference>
<feature type="chain" id="PRO_5031426338" description="DUF938 domain-containing protein" evidence="2">
    <location>
        <begin position="20"/>
        <end position="292"/>
    </location>
</feature>
<evidence type="ECO:0000313" key="3">
    <source>
        <dbReference type="EMBL" id="CAE0458489.1"/>
    </source>
</evidence>
<dbReference type="EMBL" id="HBIO01004814">
    <property type="protein sequence ID" value="CAE0458489.1"/>
    <property type="molecule type" value="Transcribed_RNA"/>
</dbReference>
<protein>
    <recommendedName>
        <fullName evidence="4">DUF938 domain-containing protein</fullName>
    </recommendedName>
</protein>
<dbReference type="CDD" id="cd02440">
    <property type="entry name" value="AdoMet_MTases"/>
    <property type="match status" value="1"/>
</dbReference>
<gene>
    <name evidence="3" type="ORF">CDEB00056_LOCUS3330</name>
</gene>
<name>A0A7S3V5T4_9STRA</name>
<dbReference type="PANTHER" id="PTHR20974:SF0">
    <property type="entry name" value="UPF0585 PROTEIN CG18661"/>
    <property type="match status" value="1"/>
</dbReference>
<feature type="signal peptide" evidence="2">
    <location>
        <begin position="1"/>
        <end position="19"/>
    </location>
</feature>
<reference evidence="3" key="1">
    <citation type="submission" date="2021-01" db="EMBL/GenBank/DDBJ databases">
        <authorList>
            <person name="Corre E."/>
            <person name="Pelletier E."/>
            <person name="Niang G."/>
            <person name="Scheremetjew M."/>
            <person name="Finn R."/>
            <person name="Kale V."/>
            <person name="Holt S."/>
            <person name="Cochrane G."/>
            <person name="Meng A."/>
            <person name="Brown T."/>
            <person name="Cohen L."/>
        </authorList>
    </citation>
    <scope>NUCLEOTIDE SEQUENCE</scope>
    <source>
        <strain evidence="3">MM31A-1</strain>
    </source>
</reference>